<keyword evidence="3" id="KW-1185">Reference proteome</keyword>
<protein>
    <recommendedName>
        <fullName evidence="1">Replication initiator A N-terminal domain-containing protein</fullName>
    </recommendedName>
</protein>
<evidence type="ECO:0000313" key="3">
    <source>
        <dbReference type="Proteomes" id="UP000321051"/>
    </source>
</evidence>
<dbReference type="OrthoDB" id="1695311at2"/>
<dbReference type="RefSeq" id="WP_094909079.1">
    <property type="nucleotide sequence ID" value="NZ_BJUN01000029.1"/>
</dbReference>
<feature type="domain" description="Replication initiator A N-terminal" evidence="1">
    <location>
        <begin position="15"/>
        <end position="88"/>
    </location>
</feature>
<gene>
    <name evidence="2" type="ORF">MHA01_30070</name>
</gene>
<organism evidence="2 3">
    <name type="scientific">Marinococcus halophilus</name>
    <dbReference type="NCBI Taxonomy" id="1371"/>
    <lineage>
        <taxon>Bacteria</taxon>
        <taxon>Bacillati</taxon>
        <taxon>Bacillota</taxon>
        <taxon>Bacilli</taxon>
        <taxon>Bacillales</taxon>
        <taxon>Bacillaceae</taxon>
        <taxon>Marinococcus</taxon>
    </lineage>
</organism>
<proteinExistence type="predicted"/>
<sequence length="268" mass="31596">MSNYYNIYEEFRLKHVQIPKVFFTNKEYSSMRNDSKIAWAILADRFNLSIKNNWFDDDGNIYFIYTNEDLARILNMSKRSIVTIKKELIENDLLEQVKVGQNKPNKLYIKKPVVEKEDVYEIQKQESDIGSEPSNDKEVQNLHPQGSANFASPEVQNLHPSNTEVNNTEVNNTDIVNKSVDNISFNYPKTPQIENEYIQEGLSPEVIQRVKEEIANKQEPVRHYEAYLRTCLDNTLHKHRLKRDMIDQPYPHLPDDHPLNYNWLQHES</sequence>
<dbReference type="InterPro" id="IPR010724">
    <property type="entry name" value="RepA_N"/>
</dbReference>
<dbReference type="Proteomes" id="UP000321051">
    <property type="component" value="Unassembled WGS sequence"/>
</dbReference>
<dbReference type="Pfam" id="PF06970">
    <property type="entry name" value="RepA_N"/>
    <property type="match status" value="1"/>
</dbReference>
<dbReference type="EMBL" id="BJUN01000029">
    <property type="protein sequence ID" value="GEK60102.1"/>
    <property type="molecule type" value="Genomic_DNA"/>
</dbReference>
<dbReference type="AlphaFoldDB" id="A0A510Y9N7"/>
<accession>A0A510Y9N7</accession>
<evidence type="ECO:0000313" key="2">
    <source>
        <dbReference type="EMBL" id="GEK60102.1"/>
    </source>
</evidence>
<dbReference type="STRING" id="1371.GCA_900166605_01208"/>
<evidence type="ECO:0000259" key="1">
    <source>
        <dbReference type="Pfam" id="PF06970"/>
    </source>
</evidence>
<comment type="caution">
    <text evidence="2">The sequence shown here is derived from an EMBL/GenBank/DDBJ whole genome shotgun (WGS) entry which is preliminary data.</text>
</comment>
<reference evidence="2 3" key="1">
    <citation type="submission" date="2019-07" db="EMBL/GenBank/DDBJ databases">
        <title>Whole genome shotgun sequence of Marinococcus halophilus NBRC 102359.</title>
        <authorList>
            <person name="Hosoyama A."/>
            <person name="Uohara A."/>
            <person name="Ohji S."/>
            <person name="Ichikawa N."/>
        </authorList>
    </citation>
    <scope>NUCLEOTIDE SEQUENCE [LARGE SCALE GENOMIC DNA]</scope>
    <source>
        <strain evidence="2 3">NBRC 102359</strain>
    </source>
</reference>
<name>A0A510Y9N7_MARHA</name>